<dbReference type="CDD" id="cd06222">
    <property type="entry name" value="RNase_H_like"/>
    <property type="match status" value="1"/>
</dbReference>
<dbReference type="InterPro" id="IPR001841">
    <property type="entry name" value="Znf_RING"/>
</dbReference>
<dbReference type="AlphaFoldDB" id="A0AAW2C0R6"/>
<dbReference type="Gene3D" id="3.60.10.10">
    <property type="entry name" value="Endonuclease/exonuclease/phosphatase"/>
    <property type="match status" value="1"/>
</dbReference>
<dbReference type="Pfam" id="PF25070">
    <property type="entry name" value="DUF7794"/>
    <property type="match status" value="1"/>
</dbReference>
<dbReference type="Gene3D" id="3.30.420.10">
    <property type="entry name" value="Ribonuclease H-like superfamily/Ribonuclease H"/>
    <property type="match status" value="1"/>
</dbReference>
<evidence type="ECO:0000256" key="1">
    <source>
        <dbReference type="PROSITE-ProRule" id="PRU00175"/>
    </source>
</evidence>
<dbReference type="InterPro" id="IPR036691">
    <property type="entry name" value="Endo/exonu/phosph_ase_sf"/>
</dbReference>
<gene>
    <name evidence="4" type="ORF">SO802_026523</name>
</gene>
<dbReference type="PROSITE" id="PS50089">
    <property type="entry name" value="ZF_RING_2"/>
    <property type="match status" value="1"/>
</dbReference>
<dbReference type="SUPFAM" id="SSF57850">
    <property type="entry name" value="RING/U-box"/>
    <property type="match status" value="1"/>
</dbReference>
<dbReference type="GO" id="GO:0008270">
    <property type="term" value="F:zinc ion binding"/>
    <property type="evidence" value="ECO:0007669"/>
    <property type="project" value="UniProtKB-KW"/>
</dbReference>
<keyword evidence="2" id="KW-0472">Membrane</keyword>
<keyword evidence="1" id="KW-0863">Zinc-finger</keyword>
<accession>A0AAW2C0R6</accession>
<dbReference type="GO" id="GO:0004523">
    <property type="term" value="F:RNA-DNA hybrid ribonuclease activity"/>
    <property type="evidence" value="ECO:0007669"/>
    <property type="project" value="InterPro"/>
</dbReference>
<dbReference type="InterPro" id="IPR002156">
    <property type="entry name" value="RNaseH_domain"/>
</dbReference>
<sequence>MIYLGWNCQGLGNPQTVNVLRGFVQRWDPKIVFLSETKLKRAGMERIKRKVEIFDGLIFPSDGQSGGLAMLWKKDVVLDTMGYSKNHIDAIITESSSGFGWRITGFDAIITRIMKDVGHSQCESTSHALIHCDFATKVWSNWNECPIKLQDTIYDISDIALELLNIGTAQDLEVLFSTAWFIWYNKNQIIHEASFRPPHQIWESAQRLSQDYNNTNFICPQLVYPGQPRWTAPPCGFYKINVDGATSQDHRPSSIGVIIRNSDGLVITAISKALAAQYSVEEVEAIALENGVLLAQEMNLTDIIVESKALSVVQSIQKKEINGNIGHILQGTLSVLSVFRSWKIQHSKRESNKAAHELAHLARASGVTPIWKGMNPPYRIERRRHEVREPAGFEVGNRVDAHDRNRRDPSIESHCAVCKEQFKFGSEAREWSCKHIYHSNFILPWLLIRNSCPICRHKLPTDTETVAAVSVEPTTAAVAVQNGSENIRLTIWRLPEVGLWWGGFLGRKGELGSETFWWCIQKWMVGLNNGAAVRRVAWFTMPEIDIILYHGDPLKNANVNKGLPFEGPGIKLYYTQINRRLKTLDELKMIVMEELCANPAIYNIQITYHMLHEVLKHRINDKYMAIETDKHVKIMFDKLERIPEAEDTASVFFIDSSTRQFLRTPSSNDVVQPDSMLPSEVGAAVSVLLGFSPPLTLSAAGSSKLNEVLMPNPFDRPRAIFILEVQATDPKLVVNSNNAMFSSASGRKVSFGLEKAIDIQLPVENKVSVLSLDEPLANYTDKEIGEFASWMDGSYIADSLEPLNGDLTIPLADGANMNLHTSKKADRDFIVSLLSLIRNFRRAVELHEDLAQSTRSPAELITGCFDGFKALSEQYGSDGVSKHGVDLLVAILSKIFDSFQEAYKGQIVGVIFFHGTPPTESGKLLNVIYTSRPSARWLVETEGSHSEFDPQVVLVRWTLAWLTGIILLISTFIGVYFLLNMPITKDTLLYSNVKLD</sequence>
<comment type="caution">
    <text evidence="4">The sequence shown here is derived from an EMBL/GenBank/DDBJ whole genome shotgun (WGS) entry which is preliminary data.</text>
</comment>
<dbReference type="EMBL" id="JAZDWU010000009">
    <property type="protein sequence ID" value="KAK9991538.1"/>
    <property type="molecule type" value="Genomic_DNA"/>
</dbReference>
<evidence type="ECO:0000259" key="3">
    <source>
        <dbReference type="PROSITE" id="PS50089"/>
    </source>
</evidence>
<keyword evidence="5" id="KW-1185">Reference proteome</keyword>
<dbReference type="Gene3D" id="3.30.40.10">
    <property type="entry name" value="Zinc/RING finger domain, C3HC4 (zinc finger)"/>
    <property type="match status" value="1"/>
</dbReference>
<dbReference type="Pfam" id="PF13456">
    <property type="entry name" value="RVT_3"/>
    <property type="match status" value="1"/>
</dbReference>
<keyword evidence="2" id="KW-0812">Transmembrane</keyword>
<feature type="transmembrane region" description="Helical" evidence="2">
    <location>
        <begin position="959"/>
        <end position="979"/>
    </location>
</feature>
<dbReference type="GO" id="GO:0003676">
    <property type="term" value="F:nucleic acid binding"/>
    <property type="evidence" value="ECO:0007669"/>
    <property type="project" value="InterPro"/>
</dbReference>
<dbReference type="PANTHER" id="PTHR37735">
    <property type="entry name" value="OS08G0567000 PROTEIN"/>
    <property type="match status" value="1"/>
</dbReference>
<dbReference type="InterPro" id="IPR012337">
    <property type="entry name" value="RNaseH-like_sf"/>
</dbReference>
<evidence type="ECO:0000256" key="2">
    <source>
        <dbReference type="SAM" id="Phobius"/>
    </source>
</evidence>
<evidence type="ECO:0000313" key="5">
    <source>
        <dbReference type="Proteomes" id="UP001459277"/>
    </source>
</evidence>
<dbReference type="InterPro" id="IPR044730">
    <property type="entry name" value="RNase_H-like_dom_plant"/>
</dbReference>
<feature type="domain" description="RING-type" evidence="3">
    <location>
        <begin position="415"/>
        <end position="456"/>
    </location>
</feature>
<keyword evidence="1" id="KW-0862">Zinc</keyword>
<dbReference type="GO" id="GO:0012505">
    <property type="term" value="C:endomembrane system"/>
    <property type="evidence" value="ECO:0007669"/>
    <property type="project" value="TreeGrafter"/>
</dbReference>
<organism evidence="4 5">
    <name type="scientific">Lithocarpus litseifolius</name>
    <dbReference type="NCBI Taxonomy" id="425828"/>
    <lineage>
        <taxon>Eukaryota</taxon>
        <taxon>Viridiplantae</taxon>
        <taxon>Streptophyta</taxon>
        <taxon>Embryophyta</taxon>
        <taxon>Tracheophyta</taxon>
        <taxon>Spermatophyta</taxon>
        <taxon>Magnoliopsida</taxon>
        <taxon>eudicotyledons</taxon>
        <taxon>Gunneridae</taxon>
        <taxon>Pentapetalae</taxon>
        <taxon>rosids</taxon>
        <taxon>fabids</taxon>
        <taxon>Fagales</taxon>
        <taxon>Fagaceae</taxon>
        <taxon>Lithocarpus</taxon>
    </lineage>
</organism>
<dbReference type="Pfam" id="PF13639">
    <property type="entry name" value="zf-RING_2"/>
    <property type="match status" value="1"/>
</dbReference>
<name>A0AAW2C0R6_9ROSI</name>
<dbReference type="InterPro" id="IPR036397">
    <property type="entry name" value="RNaseH_sf"/>
</dbReference>
<dbReference type="SUPFAM" id="SSF53098">
    <property type="entry name" value="Ribonuclease H-like"/>
    <property type="match status" value="1"/>
</dbReference>
<proteinExistence type="predicted"/>
<evidence type="ECO:0000313" key="4">
    <source>
        <dbReference type="EMBL" id="KAK9991538.1"/>
    </source>
</evidence>
<dbReference type="InterPro" id="IPR013083">
    <property type="entry name" value="Znf_RING/FYVE/PHD"/>
</dbReference>
<dbReference type="SUPFAM" id="SSF56219">
    <property type="entry name" value="DNase I-like"/>
    <property type="match status" value="1"/>
</dbReference>
<protein>
    <recommendedName>
        <fullName evidence="3">RING-type domain-containing protein</fullName>
    </recommendedName>
</protein>
<dbReference type="InterPro" id="IPR056696">
    <property type="entry name" value="DUF7794"/>
</dbReference>
<keyword evidence="2" id="KW-1133">Transmembrane helix</keyword>
<dbReference type="Proteomes" id="UP001459277">
    <property type="component" value="Unassembled WGS sequence"/>
</dbReference>
<keyword evidence="1" id="KW-0479">Metal-binding</keyword>
<reference evidence="4 5" key="1">
    <citation type="submission" date="2024-01" db="EMBL/GenBank/DDBJ databases">
        <title>A telomere-to-telomere, gap-free genome of sweet tea (Lithocarpus litseifolius).</title>
        <authorList>
            <person name="Zhou J."/>
        </authorList>
    </citation>
    <scope>NUCLEOTIDE SEQUENCE [LARGE SCALE GENOMIC DNA]</scope>
    <source>
        <strain evidence="4">Zhou-2022a</strain>
        <tissue evidence="4">Leaf</tissue>
    </source>
</reference>
<dbReference type="PANTHER" id="PTHR37735:SF1">
    <property type="entry name" value="OS08G0567000 PROTEIN"/>
    <property type="match status" value="1"/>
</dbReference>